<organism evidence="1 2">
    <name type="scientific">Mycobacteroides abscessus subsp. abscessus</name>
    <dbReference type="NCBI Taxonomy" id="1185650"/>
    <lineage>
        <taxon>Bacteria</taxon>
        <taxon>Bacillati</taxon>
        <taxon>Actinomycetota</taxon>
        <taxon>Actinomycetes</taxon>
        <taxon>Mycobacteriales</taxon>
        <taxon>Mycobacteriaceae</taxon>
        <taxon>Mycobacteroides</taxon>
        <taxon>Mycobacteroides abscessus</taxon>
    </lineage>
</organism>
<evidence type="ECO:0000313" key="1">
    <source>
        <dbReference type="EMBL" id="SIA11220.1"/>
    </source>
</evidence>
<dbReference type="EMBL" id="FSHM01000001">
    <property type="protein sequence ID" value="SIA11220.1"/>
    <property type="molecule type" value="Genomic_DNA"/>
</dbReference>
<sequence>MTLPHLPAPVLSPVSPDLTSREQNIAWRLASVLFSRRPEYLESRQYYEGTQLVPSLGISVPPELESLRAIVGWGGSGVDAVVDRLLLQGVLLKGKSEVDDELQEIFQANNIDAESPMVHEDSQVCGNGYALIGNGADGAIITGESPLNMTAHVDRATGITTCAYQTYIDADPASEHYASMRGTIYLPEVTTHMVSTAGTWKVIDRDEHPDTAEFGCPVVAFPNRPTTGNRWGISEIAPAWRNCMNRAARTWVELEVMREFHIIQKIMLLGATEKAFQDGQGNYKTVWESYADIMPAIEPDEDGNVPEVKVIQGQSPEGLLKIIDGEARLMSGYTGLDPQSMGIISTGNPVSGDSITKSDFRLKRRTDRKTQGYGNAWVNVAKWTYLVRGERRDELKRAEADWGPTGIPTPAADSDAVTKQIAAKLIPERSETGLAKLAYSAIQRQNIAEEWREFDGRALIEALVDRVRERAQQIDLGQGEQQSEAPANGNDA</sequence>
<protein>
    <submittedName>
        <fullName evidence="1">Phage portal protein, SPP1 Gp6</fullName>
    </submittedName>
</protein>
<dbReference type="AlphaFoldDB" id="A0AB38CSR3"/>
<dbReference type="Pfam" id="PF05133">
    <property type="entry name" value="SPP1_portal"/>
    <property type="match status" value="1"/>
</dbReference>
<reference evidence="1 2" key="1">
    <citation type="submission" date="2016-11" db="EMBL/GenBank/DDBJ databases">
        <authorList>
            <consortium name="Pathogen Informatics"/>
        </authorList>
    </citation>
    <scope>NUCLEOTIDE SEQUENCE [LARGE SCALE GENOMIC DNA]</scope>
    <source>
        <strain evidence="1 2">104</strain>
    </source>
</reference>
<accession>A0AB38CSR3</accession>
<gene>
    <name evidence="1" type="ORF">SAMEA2070301_00275</name>
</gene>
<comment type="caution">
    <text evidence="1">The sequence shown here is derived from an EMBL/GenBank/DDBJ whole genome shotgun (WGS) entry which is preliminary data.</text>
</comment>
<proteinExistence type="predicted"/>
<dbReference type="InterPro" id="IPR021145">
    <property type="entry name" value="Portal_protein_SPP1_Gp6-like"/>
</dbReference>
<evidence type="ECO:0000313" key="2">
    <source>
        <dbReference type="Proteomes" id="UP000185210"/>
    </source>
</evidence>
<dbReference type="Proteomes" id="UP000185210">
    <property type="component" value="Unassembled WGS sequence"/>
</dbReference>
<name>A0AB38CSR3_9MYCO</name>
<dbReference type="RefSeq" id="WP_074323193.1">
    <property type="nucleotide sequence ID" value="NZ_FSFL01000026.1"/>
</dbReference>